<comment type="caution">
    <text evidence="1">The sequence shown here is derived from an EMBL/GenBank/DDBJ whole genome shotgun (WGS) entry which is preliminary data.</text>
</comment>
<keyword evidence="1" id="KW-0067">ATP-binding</keyword>
<dbReference type="AlphaFoldDB" id="A0A6G0YAW4"/>
<dbReference type="GO" id="GO:0004386">
    <property type="term" value="F:helicase activity"/>
    <property type="evidence" value="ECO:0007669"/>
    <property type="project" value="UniProtKB-KW"/>
</dbReference>
<dbReference type="EMBL" id="VUJU01005132">
    <property type="protein sequence ID" value="KAF0752178.1"/>
    <property type="molecule type" value="Genomic_DNA"/>
</dbReference>
<keyword evidence="2" id="KW-1185">Reference proteome</keyword>
<dbReference type="Proteomes" id="UP000478052">
    <property type="component" value="Unassembled WGS sequence"/>
</dbReference>
<sequence length="75" mass="8527">MGTSHLKKNSSNKKFIGTTHTKYWMVGVPIILLRNLNSPRLYRLRVTSLPKYLIEAEILTGCAKGEKIFLPKTPL</sequence>
<protein>
    <submittedName>
        <fullName evidence="1">ATP-dependent DNA helicase</fullName>
    </submittedName>
</protein>
<reference evidence="1 2" key="1">
    <citation type="submission" date="2019-08" db="EMBL/GenBank/DDBJ databases">
        <title>Whole genome of Aphis craccivora.</title>
        <authorList>
            <person name="Voronova N.V."/>
            <person name="Shulinski R.S."/>
            <person name="Bandarenka Y.V."/>
            <person name="Zhorov D.G."/>
            <person name="Warner D."/>
        </authorList>
    </citation>
    <scope>NUCLEOTIDE SEQUENCE [LARGE SCALE GENOMIC DNA]</scope>
    <source>
        <strain evidence="1">180601</strain>
        <tissue evidence="1">Whole Body</tissue>
    </source>
</reference>
<keyword evidence="1" id="KW-0378">Hydrolase</keyword>
<keyword evidence="1" id="KW-0547">Nucleotide-binding</keyword>
<evidence type="ECO:0000313" key="2">
    <source>
        <dbReference type="Proteomes" id="UP000478052"/>
    </source>
</evidence>
<accession>A0A6G0YAW4</accession>
<evidence type="ECO:0000313" key="1">
    <source>
        <dbReference type="EMBL" id="KAF0752178.1"/>
    </source>
</evidence>
<name>A0A6G0YAW4_APHCR</name>
<organism evidence="1 2">
    <name type="scientific">Aphis craccivora</name>
    <name type="common">Cowpea aphid</name>
    <dbReference type="NCBI Taxonomy" id="307492"/>
    <lineage>
        <taxon>Eukaryota</taxon>
        <taxon>Metazoa</taxon>
        <taxon>Ecdysozoa</taxon>
        <taxon>Arthropoda</taxon>
        <taxon>Hexapoda</taxon>
        <taxon>Insecta</taxon>
        <taxon>Pterygota</taxon>
        <taxon>Neoptera</taxon>
        <taxon>Paraneoptera</taxon>
        <taxon>Hemiptera</taxon>
        <taxon>Sternorrhyncha</taxon>
        <taxon>Aphidomorpha</taxon>
        <taxon>Aphidoidea</taxon>
        <taxon>Aphididae</taxon>
        <taxon>Aphidini</taxon>
        <taxon>Aphis</taxon>
        <taxon>Aphis</taxon>
    </lineage>
</organism>
<keyword evidence="1" id="KW-0347">Helicase</keyword>
<proteinExistence type="predicted"/>
<gene>
    <name evidence="1" type="ORF">FWK35_00014871</name>
</gene>